<dbReference type="PANTHER" id="PTHR15224">
    <property type="entry name" value="NADH DEHYDROGENASE [UBIQUINONE] IRON-SULFUR PROTEIN 5"/>
    <property type="match status" value="1"/>
</dbReference>
<dbReference type="OrthoDB" id="9992197at2759"/>
<evidence type="ECO:0000256" key="12">
    <source>
        <dbReference type="ARBA" id="ARBA00023136"/>
    </source>
</evidence>
<keyword evidence="19" id="KW-1185">Reference proteome</keyword>
<comment type="caution">
    <text evidence="18">The sequence shown here is derived from an EMBL/GenBank/DDBJ whole genome shotgun (WGS) entry which is preliminary data.</text>
</comment>
<feature type="disulfide bond" evidence="16">
    <location>
        <begin position="14"/>
        <end position="44"/>
    </location>
</feature>
<evidence type="ECO:0000256" key="16">
    <source>
        <dbReference type="PIRSR" id="PIRSR619342-50"/>
    </source>
</evidence>
<dbReference type="CDD" id="cd24141">
    <property type="entry name" value="NDUFS5-like"/>
    <property type="match status" value="1"/>
</dbReference>
<evidence type="ECO:0000256" key="2">
    <source>
        <dbReference type="ARBA" id="ARBA00004569"/>
    </source>
</evidence>
<evidence type="ECO:0000313" key="18">
    <source>
        <dbReference type="EMBL" id="KAF9525075.1"/>
    </source>
</evidence>
<evidence type="ECO:0000256" key="5">
    <source>
        <dbReference type="ARBA" id="ARBA00011261"/>
    </source>
</evidence>
<dbReference type="Proteomes" id="UP000807306">
    <property type="component" value="Unassembled WGS sequence"/>
</dbReference>
<evidence type="ECO:0000313" key="19">
    <source>
        <dbReference type="Proteomes" id="UP000807306"/>
    </source>
</evidence>
<keyword evidence="12" id="KW-0472">Membrane</keyword>
<evidence type="ECO:0000256" key="7">
    <source>
        <dbReference type="ARBA" id="ARBA00022448"/>
    </source>
</evidence>
<accession>A0A9P6E9R4</accession>
<sequence length="75" mass="8954">MSSGFGWTGGRPRCFVYWQEFQKCYIQTDNPVECRPQSGDYLECLHHTKEIKRAEAVKDEMQRQLEHEKAKKHDH</sequence>
<dbReference type="PANTHER" id="PTHR15224:SF1">
    <property type="entry name" value="NADH DEHYDROGENASE [UBIQUINONE] IRON-SULFUR PROTEIN 5"/>
    <property type="match status" value="1"/>
</dbReference>
<gene>
    <name evidence="18" type="ORF">CPB83DRAFT_860248</name>
</gene>
<protein>
    <recommendedName>
        <fullName evidence="6">NADH dehydrogenase [ubiquinone] iron-sulfur protein 5</fullName>
    </recommendedName>
    <alternativeName>
        <fullName evidence="14">Complex I-15 kDa</fullName>
    </alternativeName>
    <alternativeName>
        <fullName evidence="15">NADH-ubiquinone oxidoreductase 15 kDa subunit</fullName>
    </alternativeName>
</protein>
<keyword evidence="17" id="KW-0175">Coiled coil</keyword>
<dbReference type="GO" id="GO:0032981">
    <property type="term" value="P:mitochondrial respiratory chain complex I assembly"/>
    <property type="evidence" value="ECO:0007669"/>
    <property type="project" value="TreeGrafter"/>
</dbReference>
<dbReference type="EMBL" id="MU157889">
    <property type="protein sequence ID" value="KAF9525075.1"/>
    <property type="molecule type" value="Genomic_DNA"/>
</dbReference>
<dbReference type="GO" id="GO:0005743">
    <property type="term" value="C:mitochondrial inner membrane"/>
    <property type="evidence" value="ECO:0007669"/>
    <property type="project" value="UniProtKB-SubCell"/>
</dbReference>
<organism evidence="18 19">
    <name type="scientific">Crepidotus variabilis</name>
    <dbReference type="NCBI Taxonomy" id="179855"/>
    <lineage>
        <taxon>Eukaryota</taxon>
        <taxon>Fungi</taxon>
        <taxon>Dikarya</taxon>
        <taxon>Basidiomycota</taxon>
        <taxon>Agaricomycotina</taxon>
        <taxon>Agaricomycetes</taxon>
        <taxon>Agaricomycetidae</taxon>
        <taxon>Agaricales</taxon>
        <taxon>Agaricineae</taxon>
        <taxon>Crepidotaceae</taxon>
        <taxon>Crepidotus</taxon>
    </lineage>
</organism>
<evidence type="ECO:0000256" key="14">
    <source>
        <dbReference type="ARBA" id="ARBA00031222"/>
    </source>
</evidence>
<feature type="coiled-coil region" evidence="17">
    <location>
        <begin position="44"/>
        <end position="71"/>
    </location>
</feature>
<comment type="similarity">
    <text evidence="4">Belongs to the complex I NDUFS5 subunit family.</text>
</comment>
<evidence type="ECO:0000256" key="9">
    <source>
        <dbReference type="ARBA" id="ARBA00022792"/>
    </source>
</evidence>
<evidence type="ECO:0000256" key="4">
    <source>
        <dbReference type="ARBA" id="ARBA00007372"/>
    </source>
</evidence>
<evidence type="ECO:0000256" key="13">
    <source>
        <dbReference type="ARBA" id="ARBA00023157"/>
    </source>
</evidence>
<proteinExistence type="inferred from homology"/>
<keyword evidence="7" id="KW-0813">Transport</keyword>
<comment type="function">
    <text evidence="1">Accessory subunit of the mitochondrial membrane respiratory chain NADH dehydrogenase (Complex I), that is believed not to be involved in catalysis. Complex I functions in the transfer of electrons from NADH to the respiratory chain. The immediate electron acceptor for the enzyme is believed to be ubiquinone.</text>
</comment>
<evidence type="ECO:0000256" key="15">
    <source>
        <dbReference type="ARBA" id="ARBA00032739"/>
    </source>
</evidence>
<comment type="subunit">
    <text evidence="5">Mammalian complex I is composed of 45 different subunits. This is a component of the iron-sulfur (IP) fragment of the enzyme.</text>
</comment>
<comment type="subcellular location">
    <subcellularLocation>
        <location evidence="3">Mitochondrion inner membrane</location>
        <topology evidence="3">Peripheral membrane protein</topology>
    </subcellularLocation>
    <subcellularLocation>
        <location evidence="2">Mitochondrion intermembrane space</location>
    </subcellularLocation>
</comment>
<evidence type="ECO:0000256" key="3">
    <source>
        <dbReference type="ARBA" id="ARBA00004637"/>
    </source>
</evidence>
<evidence type="ECO:0000256" key="6">
    <source>
        <dbReference type="ARBA" id="ARBA00013482"/>
    </source>
</evidence>
<keyword evidence="11" id="KW-0496">Mitochondrion</keyword>
<evidence type="ECO:0000256" key="10">
    <source>
        <dbReference type="ARBA" id="ARBA00022982"/>
    </source>
</evidence>
<keyword evidence="10" id="KW-0249">Electron transport</keyword>
<feature type="disulfide bond" evidence="16">
    <location>
        <begin position="24"/>
        <end position="34"/>
    </location>
</feature>
<dbReference type="InterPro" id="IPR019342">
    <property type="entry name" value="NADH_UbQ_OxRdtase_FeS-su5"/>
</dbReference>
<dbReference type="PROSITE" id="PS51808">
    <property type="entry name" value="CHCH"/>
    <property type="match status" value="1"/>
</dbReference>
<evidence type="ECO:0000256" key="11">
    <source>
        <dbReference type="ARBA" id="ARBA00023128"/>
    </source>
</evidence>
<reference evidence="18" key="1">
    <citation type="submission" date="2020-11" db="EMBL/GenBank/DDBJ databases">
        <authorList>
            <consortium name="DOE Joint Genome Institute"/>
            <person name="Ahrendt S."/>
            <person name="Riley R."/>
            <person name="Andreopoulos W."/>
            <person name="Labutti K."/>
            <person name="Pangilinan J."/>
            <person name="Ruiz-Duenas F.J."/>
            <person name="Barrasa J.M."/>
            <person name="Sanchez-Garcia M."/>
            <person name="Camarero S."/>
            <person name="Miyauchi S."/>
            <person name="Serrano A."/>
            <person name="Linde D."/>
            <person name="Babiker R."/>
            <person name="Drula E."/>
            <person name="Ayuso-Fernandez I."/>
            <person name="Pacheco R."/>
            <person name="Padilla G."/>
            <person name="Ferreira P."/>
            <person name="Barriuso J."/>
            <person name="Kellner H."/>
            <person name="Castanera R."/>
            <person name="Alfaro M."/>
            <person name="Ramirez L."/>
            <person name="Pisabarro A.G."/>
            <person name="Kuo A."/>
            <person name="Tritt A."/>
            <person name="Lipzen A."/>
            <person name="He G."/>
            <person name="Yan M."/>
            <person name="Ng V."/>
            <person name="Cullen D."/>
            <person name="Martin F."/>
            <person name="Rosso M.-N."/>
            <person name="Henrissat B."/>
            <person name="Hibbett D."/>
            <person name="Martinez A.T."/>
            <person name="Grigoriev I.V."/>
        </authorList>
    </citation>
    <scope>NUCLEOTIDE SEQUENCE</scope>
    <source>
        <strain evidence="18">CBS 506.95</strain>
    </source>
</reference>
<keyword evidence="13 16" id="KW-1015">Disulfide bond</keyword>
<name>A0A9P6E9R4_9AGAR</name>
<evidence type="ECO:0000256" key="1">
    <source>
        <dbReference type="ARBA" id="ARBA00003195"/>
    </source>
</evidence>
<evidence type="ECO:0000256" key="8">
    <source>
        <dbReference type="ARBA" id="ARBA00022660"/>
    </source>
</evidence>
<keyword evidence="8" id="KW-0679">Respiratory chain</keyword>
<dbReference type="AlphaFoldDB" id="A0A9P6E9R4"/>
<keyword evidence="9" id="KW-0999">Mitochondrion inner membrane</keyword>
<dbReference type="GO" id="GO:0005758">
    <property type="term" value="C:mitochondrial intermembrane space"/>
    <property type="evidence" value="ECO:0007669"/>
    <property type="project" value="UniProtKB-SubCell"/>
</dbReference>
<evidence type="ECO:0000256" key="17">
    <source>
        <dbReference type="SAM" id="Coils"/>
    </source>
</evidence>